<dbReference type="OrthoDB" id="3252838at2"/>
<organism evidence="3 4">
    <name type="scientific">Actinomyces glycerinitolerans</name>
    <dbReference type="NCBI Taxonomy" id="1892869"/>
    <lineage>
        <taxon>Bacteria</taxon>
        <taxon>Bacillati</taxon>
        <taxon>Actinomycetota</taxon>
        <taxon>Actinomycetes</taxon>
        <taxon>Actinomycetales</taxon>
        <taxon>Actinomycetaceae</taxon>
        <taxon>Actinomyces</taxon>
    </lineage>
</organism>
<evidence type="ECO:0000256" key="2">
    <source>
        <dbReference type="ARBA" id="ARBA00022840"/>
    </source>
</evidence>
<evidence type="ECO:0000313" key="3">
    <source>
        <dbReference type="EMBL" id="SHE25699.1"/>
    </source>
</evidence>
<dbReference type="SUPFAM" id="SSF52540">
    <property type="entry name" value="P-loop containing nucleoside triphosphate hydrolases"/>
    <property type="match status" value="1"/>
</dbReference>
<reference evidence="4" key="1">
    <citation type="submission" date="2016-09" db="EMBL/GenBank/DDBJ databases">
        <authorList>
            <person name="Strepis N."/>
        </authorList>
    </citation>
    <scope>NUCLEOTIDE SEQUENCE [LARGE SCALE GENOMIC DNA]</scope>
</reference>
<dbReference type="RefSeq" id="WP_073331009.1">
    <property type="nucleotide sequence ID" value="NZ_FQTT01000011.1"/>
</dbReference>
<evidence type="ECO:0008006" key="5">
    <source>
        <dbReference type="Google" id="ProtNLM"/>
    </source>
</evidence>
<evidence type="ECO:0000256" key="1">
    <source>
        <dbReference type="ARBA" id="ARBA00022741"/>
    </source>
</evidence>
<evidence type="ECO:0000313" key="4">
    <source>
        <dbReference type="Proteomes" id="UP000184291"/>
    </source>
</evidence>
<protein>
    <recommendedName>
        <fullName evidence="5">CobQ/CobB/MinD/ParA nucleotide binding domain-containing protein</fullName>
    </recommendedName>
</protein>
<dbReference type="InterPro" id="IPR050625">
    <property type="entry name" value="ParA/MinD_ATPase"/>
</dbReference>
<dbReference type="GO" id="GO:0016887">
    <property type="term" value="F:ATP hydrolysis activity"/>
    <property type="evidence" value="ECO:0007669"/>
    <property type="project" value="TreeGrafter"/>
</dbReference>
<dbReference type="Proteomes" id="UP000184291">
    <property type="component" value="Unassembled WGS sequence"/>
</dbReference>
<dbReference type="GO" id="GO:0009898">
    <property type="term" value="C:cytoplasmic side of plasma membrane"/>
    <property type="evidence" value="ECO:0007669"/>
    <property type="project" value="TreeGrafter"/>
</dbReference>
<keyword evidence="4" id="KW-1185">Reference proteome</keyword>
<dbReference type="InterPro" id="IPR027417">
    <property type="entry name" value="P-loop_NTPase"/>
</dbReference>
<dbReference type="GO" id="GO:0005524">
    <property type="term" value="F:ATP binding"/>
    <property type="evidence" value="ECO:0007669"/>
    <property type="project" value="UniProtKB-KW"/>
</dbReference>
<sequence>METAPLVPNVRVLLAGTADGAQPAAQPPAVPEGFPADIVRACTGAEPVVTVPGEDPLGSARALLAEADTSAVLLLTRQGSPEVPTQPGIVVGGLERCCAPDGADHLLVLLLSAQHPPRARLLVVVGARGGLGASTFLLHLARACHARGSGVAIVDADPAGCLGLLMGDGVLPGLRWADLPDDEPAFRPEKLTTALPTWLGMPVLTGDGRGGPHDPQQLRPVLDALRAEHDLVLLDLPRGWPVPQGATVLLVSGLDLRSAVAAEALAARFQAARRDTAPAGAGADAPPGLYTVVRKLGEDVSPDELALMTRTEILAVLPHERTVAQRIARGDDPTRGRGTLRAQARAVAERLLGDVEAPEGASW</sequence>
<accession>A0A1M4S0L6</accession>
<dbReference type="STRING" id="1892869.ACGLYG10_1929"/>
<dbReference type="Gene3D" id="3.40.50.300">
    <property type="entry name" value="P-loop containing nucleotide triphosphate hydrolases"/>
    <property type="match status" value="1"/>
</dbReference>
<dbReference type="EMBL" id="FQTT01000011">
    <property type="protein sequence ID" value="SHE25699.1"/>
    <property type="molecule type" value="Genomic_DNA"/>
</dbReference>
<dbReference type="Pfam" id="PF06564">
    <property type="entry name" value="CBP_BcsQ"/>
    <property type="match status" value="1"/>
</dbReference>
<dbReference type="PANTHER" id="PTHR43384:SF6">
    <property type="entry name" value="SEPTUM SITE-DETERMINING PROTEIN MIND HOMOLOG, CHLOROPLASTIC"/>
    <property type="match status" value="1"/>
</dbReference>
<dbReference type="GO" id="GO:0005829">
    <property type="term" value="C:cytosol"/>
    <property type="evidence" value="ECO:0007669"/>
    <property type="project" value="TreeGrafter"/>
</dbReference>
<dbReference type="AlphaFoldDB" id="A0A1M4S0L6"/>
<name>A0A1M4S0L6_9ACTO</name>
<gene>
    <name evidence="3" type="ORF">ACGLYG10_1929</name>
</gene>
<dbReference type="PANTHER" id="PTHR43384">
    <property type="entry name" value="SEPTUM SITE-DETERMINING PROTEIN MIND HOMOLOG, CHLOROPLASTIC-RELATED"/>
    <property type="match status" value="1"/>
</dbReference>
<proteinExistence type="predicted"/>
<keyword evidence="2" id="KW-0067">ATP-binding</keyword>
<dbReference type="GO" id="GO:0051782">
    <property type="term" value="P:negative regulation of cell division"/>
    <property type="evidence" value="ECO:0007669"/>
    <property type="project" value="TreeGrafter"/>
</dbReference>
<dbReference type="InterPro" id="IPR017746">
    <property type="entry name" value="Cellulose_synthase_operon_BcsQ"/>
</dbReference>
<keyword evidence="1" id="KW-0547">Nucleotide-binding</keyword>